<keyword evidence="3" id="KW-1185">Reference proteome</keyword>
<proteinExistence type="predicted"/>
<gene>
    <name evidence="2" type="ORF">HYN49_11840</name>
</gene>
<name>A0A2S1SJG4_9FLAO</name>
<dbReference type="Proteomes" id="UP000244937">
    <property type="component" value="Chromosome"/>
</dbReference>
<evidence type="ECO:0008006" key="4">
    <source>
        <dbReference type="Google" id="ProtNLM"/>
    </source>
</evidence>
<feature type="chain" id="PRO_5015460728" description="DUF4890 domain-containing protein" evidence="1">
    <location>
        <begin position="20"/>
        <end position="119"/>
    </location>
</feature>
<dbReference type="OrthoDB" id="1454137at2"/>
<evidence type="ECO:0000313" key="2">
    <source>
        <dbReference type="EMBL" id="AWI26535.1"/>
    </source>
</evidence>
<dbReference type="EMBL" id="CP029187">
    <property type="protein sequence ID" value="AWI26535.1"/>
    <property type="molecule type" value="Genomic_DNA"/>
</dbReference>
<keyword evidence="1" id="KW-0732">Signal</keyword>
<sequence length="119" mass="14021">MKNLKIILPLLLAATMATAQEKKEMNEEQRQEFIDQLKSDVSKLSLTEDQKAPFMEITKKYGEKAKEVNANTQLEKIQKLKEIKALRIAKDDEVKALLTAEQFKVYQEIREERKERRRK</sequence>
<protein>
    <recommendedName>
        <fullName evidence="4">DUF4890 domain-containing protein</fullName>
    </recommendedName>
</protein>
<organism evidence="2 3">
    <name type="scientific">Flavobacterium pallidum</name>
    <dbReference type="NCBI Taxonomy" id="2172098"/>
    <lineage>
        <taxon>Bacteria</taxon>
        <taxon>Pseudomonadati</taxon>
        <taxon>Bacteroidota</taxon>
        <taxon>Flavobacteriia</taxon>
        <taxon>Flavobacteriales</taxon>
        <taxon>Flavobacteriaceae</taxon>
        <taxon>Flavobacterium</taxon>
    </lineage>
</organism>
<reference evidence="2 3" key="1">
    <citation type="submission" date="2018-05" db="EMBL/GenBank/DDBJ databases">
        <title>Genome sequencing of Flavobacterium sp. HYN0049.</title>
        <authorList>
            <person name="Yi H."/>
            <person name="Baek C."/>
        </authorList>
    </citation>
    <scope>NUCLEOTIDE SEQUENCE [LARGE SCALE GENOMIC DNA]</scope>
    <source>
        <strain evidence="2 3">HYN0049</strain>
    </source>
</reference>
<feature type="signal peptide" evidence="1">
    <location>
        <begin position="1"/>
        <end position="19"/>
    </location>
</feature>
<dbReference type="RefSeq" id="WP_108904312.1">
    <property type="nucleotide sequence ID" value="NZ_CP029187.1"/>
</dbReference>
<dbReference type="KEGG" id="fpal:HYN49_11840"/>
<evidence type="ECO:0000313" key="3">
    <source>
        <dbReference type="Proteomes" id="UP000244937"/>
    </source>
</evidence>
<dbReference type="AlphaFoldDB" id="A0A2S1SJG4"/>
<evidence type="ECO:0000256" key="1">
    <source>
        <dbReference type="SAM" id="SignalP"/>
    </source>
</evidence>
<accession>A0A2S1SJG4</accession>